<evidence type="ECO:0000256" key="2">
    <source>
        <dbReference type="ARBA" id="ARBA00022679"/>
    </source>
</evidence>
<dbReference type="EMBL" id="CP045483">
    <property type="protein sequence ID" value="QGR20431.1"/>
    <property type="molecule type" value="Genomic_DNA"/>
</dbReference>
<keyword evidence="3" id="KW-0547">Nucleotide-binding</keyword>
<dbReference type="CDD" id="cd01166">
    <property type="entry name" value="KdgK"/>
    <property type="match status" value="1"/>
</dbReference>
<dbReference type="PANTHER" id="PTHR43085">
    <property type="entry name" value="HEXOKINASE FAMILY MEMBER"/>
    <property type="match status" value="1"/>
</dbReference>
<keyword evidence="2" id="KW-0808">Transferase</keyword>
<gene>
    <name evidence="7" type="ORF">D1868_10840</name>
</gene>
<dbReference type="InterPro" id="IPR054939">
    <property type="entry name" value="KDG_KDGal_kin"/>
</dbReference>
<sequence>MAKMVTLGEILIQFNPITPGPLRHVNYFEKHVAGSEANYCVAFIRQGNECGIIARVGNDEFGYNAIEWLRGKGLDVSQIKIDDSSPTGIFFIQRHYPVPYKSDSVYYRKGSAGSKLSPDDVDEKYVRSADIVHSSGITLAISETAKEAVYKAFDLARARSFDTNIRLKLWSPDKARYEIMRLLNQFHLNFLITDTDDSRIVLGESDPDKAAKVFLNYADVVVMKMGAKGAALYYEDKKYYSHGYTVPVEDVVGAGDALGGTFLSLYYRGFTLEKALDYGIVAATLNVMIRGDQENLPSTNEIEQFLRELGK</sequence>
<dbReference type="SUPFAM" id="SSF53613">
    <property type="entry name" value="Ribokinase-like"/>
    <property type="match status" value="1"/>
</dbReference>
<evidence type="ECO:0000313" key="7">
    <source>
        <dbReference type="EMBL" id="QGR20431.1"/>
    </source>
</evidence>
<dbReference type="InterPro" id="IPR050306">
    <property type="entry name" value="PfkB_Carbo_kinase"/>
</dbReference>
<dbReference type="Pfam" id="PF00294">
    <property type="entry name" value="PfkB"/>
    <property type="match status" value="1"/>
</dbReference>
<evidence type="ECO:0000313" key="8">
    <source>
        <dbReference type="Proteomes" id="UP000423396"/>
    </source>
</evidence>
<evidence type="ECO:0000256" key="4">
    <source>
        <dbReference type="ARBA" id="ARBA00022777"/>
    </source>
</evidence>
<feature type="domain" description="Carbohydrate kinase PfkB" evidence="6">
    <location>
        <begin position="1"/>
        <end position="297"/>
    </location>
</feature>
<dbReference type="KEGG" id="sazo:D1868_10840"/>
<dbReference type="NCBIfam" id="NF040938">
    <property type="entry name" value="KDG_KDGal_kin"/>
    <property type="match status" value="1"/>
</dbReference>
<dbReference type="GO" id="GO:0005524">
    <property type="term" value="F:ATP binding"/>
    <property type="evidence" value="ECO:0007669"/>
    <property type="project" value="UniProtKB-KW"/>
</dbReference>
<organism evidence="7 8">
    <name type="scientific">Stygiolobus azoricus</name>
    <dbReference type="NCBI Taxonomy" id="41675"/>
    <lineage>
        <taxon>Archaea</taxon>
        <taxon>Thermoproteota</taxon>
        <taxon>Thermoprotei</taxon>
        <taxon>Sulfolobales</taxon>
        <taxon>Sulfolobaceae</taxon>
        <taxon>Stygiolobus</taxon>
    </lineage>
</organism>
<reference evidence="7 8" key="1">
    <citation type="submission" date="2019-10" db="EMBL/GenBank/DDBJ databases">
        <title>Genome Sequences from Six Type Strain Members of the Archaeal Family Sulfolobaceae: Acidianus ambivalens, Acidianus infernus, Metallosphaera prunae, Stygiolobus azoricus, Sulfolobus metallicus, and Sulfurisphaera ohwakuensis.</title>
        <authorList>
            <person name="Counts J.A."/>
            <person name="Kelly R.M."/>
        </authorList>
    </citation>
    <scope>NUCLEOTIDE SEQUENCE [LARGE SCALE GENOMIC DNA]</scope>
    <source>
        <strain evidence="7 8">FC6</strain>
    </source>
</reference>
<dbReference type="OrthoDB" id="96179at2157"/>
<dbReference type="Gene3D" id="3.40.1190.20">
    <property type="match status" value="1"/>
</dbReference>
<proteinExistence type="inferred from homology"/>
<dbReference type="Proteomes" id="UP000423396">
    <property type="component" value="Chromosome"/>
</dbReference>
<evidence type="ECO:0000259" key="6">
    <source>
        <dbReference type="Pfam" id="PF00294"/>
    </source>
</evidence>
<evidence type="ECO:0000256" key="5">
    <source>
        <dbReference type="ARBA" id="ARBA00022840"/>
    </source>
</evidence>
<dbReference type="InterPro" id="IPR029056">
    <property type="entry name" value="Ribokinase-like"/>
</dbReference>
<keyword evidence="5" id="KW-0067">ATP-binding</keyword>
<name>A0A650CRE3_9CREN</name>
<evidence type="ECO:0000256" key="3">
    <source>
        <dbReference type="ARBA" id="ARBA00022741"/>
    </source>
</evidence>
<dbReference type="GO" id="GO:0016301">
    <property type="term" value="F:kinase activity"/>
    <property type="evidence" value="ECO:0007669"/>
    <property type="project" value="UniProtKB-KW"/>
</dbReference>
<comment type="similarity">
    <text evidence="1">Belongs to the carbohydrate kinase PfkB family.</text>
</comment>
<evidence type="ECO:0000256" key="1">
    <source>
        <dbReference type="ARBA" id="ARBA00010688"/>
    </source>
</evidence>
<dbReference type="InterPro" id="IPR011611">
    <property type="entry name" value="PfkB_dom"/>
</dbReference>
<dbReference type="GeneID" id="42799574"/>
<accession>A0A650CRE3</accession>
<protein>
    <submittedName>
        <fullName evidence="7">Sugar kinase</fullName>
    </submittedName>
</protein>
<keyword evidence="8" id="KW-1185">Reference proteome</keyword>
<keyword evidence="4 7" id="KW-0418">Kinase</keyword>
<dbReference type="PANTHER" id="PTHR43085:SF1">
    <property type="entry name" value="PSEUDOURIDINE KINASE-RELATED"/>
    <property type="match status" value="1"/>
</dbReference>
<dbReference type="AlphaFoldDB" id="A0A650CRE3"/>
<dbReference type="RefSeq" id="WP_156007883.1">
    <property type="nucleotide sequence ID" value="NZ_CP045483.1"/>
</dbReference>